<evidence type="ECO:0000259" key="8">
    <source>
        <dbReference type="PROSITE" id="PS51324"/>
    </source>
</evidence>
<dbReference type="Proteomes" id="UP000290288">
    <property type="component" value="Unassembled WGS sequence"/>
</dbReference>
<feature type="compositionally biased region" description="Basic and acidic residues" evidence="7">
    <location>
        <begin position="54"/>
        <end position="72"/>
    </location>
</feature>
<name>A0A4Q2DKG9_9AGAR</name>
<accession>A0A4Q2DKG9</accession>
<dbReference type="OrthoDB" id="59470at2759"/>
<dbReference type="Gene3D" id="1.20.120.310">
    <property type="entry name" value="ERV/ALR sulfhydryl oxidase domain"/>
    <property type="match status" value="1"/>
</dbReference>
<feature type="domain" description="ERV/ALR sulfhydryl oxidase" evidence="8">
    <location>
        <begin position="1"/>
        <end position="40"/>
    </location>
</feature>
<gene>
    <name evidence="9" type="ORF">EST38_g5422</name>
</gene>
<evidence type="ECO:0000256" key="5">
    <source>
        <dbReference type="ARBA" id="ARBA00023157"/>
    </source>
</evidence>
<sequence length="85" mass="9478">MLTLPSFLPVIRHRLCGVHNEVNKRLKKPLFDCAHVDSAYDCGCGDGDEDEDKADSGKKTPEKKNVVPHDDLTGAEMIRGGRRSW</sequence>
<evidence type="ECO:0000313" key="9">
    <source>
        <dbReference type="EMBL" id="RXW20443.1"/>
    </source>
</evidence>
<comment type="cofactor">
    <cofactor evidence="1 6">
        <name>FAD</name>
        <dbReference type="ChEBI" id="CHEBI:57692"/>
    </cofactor>
</comment>
<keyword evidence="4 6" id="KW-0560">Oxidoreductase</keyword>
<evidence type="ECO:0000256" key="6">
    <source>
        <dbReference type="RuleBase" id="RU371123"/>
    </source>
</evidence>
<dbReference type="AlphaFoldDB" id="A0A4Q2DKG9"/>
<keyword evidence="5" id="KW-1015">Disulfide bond</keyword>
<evidence type="ECO:0000256" key="2">
    <source>
        <dbReference type="ARBA" id="ARBA00022630"/>
    </source>
</evidence>
<evidence type="ECO:0000256" key="1">
    <source>
        <dbReference type="ARBA" id="ARBA00001974"/>
    </source>
</evidence>
<dbReference type="GO" id="GO:0016972">
    <property type="term" value="F:thiol oxidase activity"/>
    <property type="evidence" value="ECO:0007669"/>
    <property type="project" value="UniProtKB-EC"/>
</dbReference>
<dbReference type="InterPro" id="IPR017905">
    <property type="entry name" value="ERV/ALR_sulphydryl_oxidase"/>
</dbReference>
<dbReference type="PROSITE" id="PS51324">
    <property type="entry name" value="ERV_ALR"/>
    <property type="match status" value="1"/>
</dbReference>
<keyword evidence="10" id="KW-1185">Reference proteome</keyword>
<dbReference type="EMBL" id="SDEE01000149">
    <property type="protein sequence ID" value="RXW20443.1"/>
    <property type="molecule type" value="Genomic_DNA"/>
</dbReference>
<organism evidence="9 10">
    <name type="scientific">Candolleomyces aberdarensis</name>
    <dbReference type="NCBI Taxonomy" id="2316362"/>
    <lineage>
        <taxon>Eukaryota</taxon>
        <taxon>Fungi</taxon>
        <taxon>Dikarya</taxon>
        <taxon>Basidiomycota</taxon>
        <taxon>Agaricomycotina</taxon>
        <taxon>Agaricomycetes</taxon>
        <taxon>Agaricomycetidae</taxon>
        <taxon>Agaricales</taxon>
        <taxon>Agaricineae</taxon>
        <taxon>Psathyrellaceae</taxon>
        <taxon>Candolleomyces</taxon>
    </lineage>
</organism>
<keyword evidence="3 6" id="KW-0274">FAD</keyword>
<feature type="region of interest" description="Disordered" evidence="7">
    <location>
        <begin position="42"/>
        <end position="85"/>
    </location>
</feature>
<dbReference type="STRING" id="2316362.A0A4Q2DKG9"/>
<dbReference type="EC" id="1.8.3.2" evidence="6"/>
<keyword evidence="2 6" id="KW-0285">Flavoprotein</keyword>
<dbReference type="SUPFAM" id="SSF69000">
    <property type="entry name" value="FAD-dependent thiol oxidase"/>
    <property type="match status" value="1"/>
</dbReference>
<evidence type="ECO:0000256" key="7">
    <source>
        <dbReference type="SAM" id="MobiDB-lite"/>
    </source>
</evidence>
<comment type="caution">
    <text evidence="9">The sequence shown here is derived from an EMBL/GenBank/DDBJ whole genome shotgun (WGS) entry which is preliminary data.</text>
</comment>
<evidence type="ECO:0000313" key="10">
    <source>
        <dbReference type="Proteomes" id="UP000290288"/>
    </source>
</evidence>
<evidence type="ECO:0000256" key="4">
    <source>
        <dbReference type="ARBA" id="ARBA00023002"/>
    </source>
</evidence>
<evidence type="ECO:0000256" key="3">
    <source>
        <dbReference type="ARBA" id="ARBA00022827"/>
    </source>
</evidence>
<comment type="catalytic activity">
    <reaction evidence="6">
        <text>2 R'C(R)SH + O2 = R'C(R)S-S(R)CR' + H2O2</text>
        <dbReference type="Rhea" id="RHEA:17357"/>
        <dbReference type="ChEBI" id="CHEBI:15379"/>
        <dbReference type="ChEBI" id="CHEBI:16240"/>
        <dbReference type="ChEBI" id="CHEBI:16520"/>
        <dbReference type="ChEBI" id="CHEBI:17412"/>
        <dbReference type="EC" id="1.8.3.2"/>
    </reaction>
</comment>
<reference evidence="9 10" key="1">
    <citation type="submission" date="2019-01" db="EMBL/GenBank/DDBJ databases">
        <title>Draft genome sequence of Psathyrella aberdarensis IHI B618.</title>
        <authorList>
            <person name="Buettner E."/>
            <person name="Kellner H."/>
        </authorList>
    </citation>
    <scope>NUCLEOTIDE SEQUENCE [LARGE SCALE GENOMIC DNA]</scope>
    <source>
        <strain evidence="9 10">IHI B618</strain>
    </source>
</reference>
<proteinExistence type="predicted"/>
<protein>
    <recommendedName>
        <fullName evidence="6">Sulfhydryl oxidase</fullName>
        <ecNumber evidence="6">1.8.3.2</ecNumber>
    </recommendedName>
</protein>
<dbReference type="InterPro" id="IPR036774">
    <property type="entry name" value="ERV/ALR_sulphydryl_oxid_sf"/>
</dbReference>